<name>A0A975CS22_9FLAO</name>
<evidence type="ECO:0000313" key="1">
    <source>
        <dbReference type="EMBL" id="QTE24543.1"/>
    </source>
</evidence>
<dbReference type="AlphaFoldDB" id="A0A975CS22"/>
<keyword evidence="2" id="KW-1185">Reference proteome</keyword>
<dbReference type="KEGG" id="pcea:J3359_15465"/>
<organism evidence="1 2">
    <name type="scientific">Polaribacter cellanae</name>
    <dbReference type="NCBI Taxonomy" id="2818493"/>
    <lineage>
        <taxon>Bacteria</taxon>
        <taxon>Pseudomonadati</taxon>
        <taxon>Bacteroidota</taxon>
        <taxon>Flavobacteriia</taxon>
        <taxon>Flavobacteriales</taxon>
        <taxon>Flavobacteriaceae</taxon>
    </lineage>
</organism>
<dbReference type="SUPFAM" id="SSF55166">
    <property type="entry name" value="Hedgehog/DD-peptidase"/>
    <property type="match status" value="1"/>
</dbReference>
<dbReference type="Proteomes" id="UP000663920">
    <property type="component" value="Chromosome"/>
</dbReference>
<proteinExistence type="predicted"/>
<gene>
    <name evidence="1" type="ORF">J3359_15465</name>
</gene>
<dbReference type="InterPro" id="IPR009045">
    <property type="entry name" value="Zn_M74/Hedgehog-like"/>
</dbReference>
<accession>A0A975CS22</accession>
<evidence type="ECO:0000313" key="2">
    <source>
        <dbReference type="Proteomes" id="UP000663920"/>
    </source>
</evidence>
<protein>
    <submittedName>
        <fullName evidence="1">Uncharacterized protein</fullName>
    </submittedName>
</protein>
<dbReference type="Gene3D" id="3.30.1380.10">
    <property type="match status" value="1"/>
</dbReference>
<sequence>MSSRRKKSFIKRFSIFILLYLTSTFLIIPNISAFFGRVKINDNYRLKAHNFITKLCNRDYVTPELQNVLTDVSLRVNKEYPKLKVIYLDANFPFFDGFPLLPHLSHNDGKKIDLSFIYKDNQGNLTNSKPTNSGYGIFEEPKKHEISKTKKCKENGNWQYDFTKYFTFDNSHKNLKLSEKATKTLIQKILMNNNVSKLFIEPHLKTRMGLKDRRIRFHGCQAVRHDDHIHFQIK</sequence>
<reference evidence="1 2" key="1">
    <citation type="submission" date="2021-03" db="EMBL/GenBank/DDBJ databases">
        <title>Complete genome of Polaribacter_sp.SM13.</title>
        <authorList>
            <person name="Jeong S.W."/>
            <person name="Bae J.W."/>
        </authorList>
    </citation>
    <scope>NUCLEOTIDE SEQUENCE [LARGE SCALE GENOMIC DNA]</scope>
    <source>
        <strain evidence="1 2">SM13</strain>
    </source>
</reference>
<dbReference type="EMBL" id="CP071869">
    <property type="protein sequence ID" value="QTE24543.1"/>
    <property type="molecule type" value="Genomic_DNA"/>
</dbReference>